<evidence type="ECO:0000313" key="1">
    <source>
        <dbReference type="EMBL" id="AWI26741.1"/>
    </source>
</evidence>
<protein>
    <submittedName>
        <fullName evidence="1">Uncharacterized protein</fullName>
    </submittedName>
</protein>
<dbReference type="KEGG" id="fpal:HYN49_13025"/>
<dbReference type="Proteomes" id="UP000244937">
    <property type="component" value="Chromosome"/>
</dbReference>
<evidence type="ECO:0000313" key="2">
    <source>
        <dbReference type="Proteomes" id="UP000244937"/>
    </source>
</evidence>
<name>A0A2S1SK39_9FLAO</name>
<proteinExistence type="predicted"/>
<sequence length="89" mass="10622">MFDFLLIYFRIFWQLTKRLFLQNIFTLFQYFVTNITFKTGGKIILKKKLSCNFLTFKGLNLTAGNYTKYCLKFAAEMPHSFIFAIITYT</sequence>
<organism evidence="1 2">
    <name type="scientific">Flavobacterium pallidum</name>
    <dbReference type="NCBI Taxonomy" id="2172098"/>
    <lineage>
        <taxon>Bacteria</taxon>
        <taxon>Pseudomonadati</taxon>
        <taxon>Bacteroidota</taxon>
        <taxon>Flavobacteriia</taxon>
        <taxon>Flavobacteriales</taxon>
        <taxon>Flavobacteriaceae</taxon>
        <taxon>Flavobacterium</taxon>
    </lineage>
</organism>
<accession>A0A2S1SK39</accession>
<dbReference type="EMBL" id="CP029187">
    <property type="protein sequence ID" value="AWI26741.1"/>
    <property type="molecule type" value="Genomic_DNA"/>
</dbReference>
<keyword evidence="2" id="KW-1185">Reference proteome</keyword>
<reference evidence="1 2" key="1">
    <citation type="submission" date="2018-05" db="EMBL/GenBank/DDBJ databases">
        <title>Genome sequencing of Flavobacterium sp. HYN0049.</title>
        <authorList>
            <person name="Yi H."/>
            <person name="Baek C."/>
        </authorList>
    </citation>
    <scope>NUCLEOTIDE SEQUENCE [LARGE SCALE GENOMIC DNA]</scope>
    <source>
        <strain evidence="1 2">HYN0049</strain>
    </source>
</reference>
<dbReference type="AlphaFoldDB" id="A0A2S1SK39"/>
<gene>
    <name evidence="1" type="ORF">HYN49_13025</name>
</gene>